<comment type="caution">
    <text evidence="1">The sequence shown here is derived from an EMBL/GenBank/DDBJ whole genome shotgun (WGS) entry which is preliminary data.</text>
</comment>
<sequence>MAKPRSTLRPISWIKAARKGFEAFPQRAIDRALDALTIVADGGTPDIAKPLTGLGAGVWELAIKERGDAYRVVYALQLGDDIWVVHAFQKKSTKGISTPRHEIDLVRERIKRLKEMLDD</sequence>
<dbReference type="Pfam" id="PF05973">
    <property type="entry name" value="Gp49"/>
    <property type="match status" value="1"/>
</dbReference>
<keyword evidence="2" id="KW-1185">Reference proteome</keyword>
<evidence type="ECO:0000313" key="1">
    <source>
        <dbReference type="EMBL" id="RIV81408.1"/>
    </source>
</evidence>
<accession>A0A418NM23</accession>
<dbReference type="AlphaFoldDB" id="A0A418NM23"/>
<dbReference type="InterPro" id="IPR009241">
    <property type="entry name" value="HigB-like"/>
</dbReference>
<dbReference type="Proteomes" id="UP000285092">
    <property type="component" value="Unassembled WGS sequence"/>
</dbReference>
<dbReference type="OrthoDB" id="9797093at2"/>
<reference evidence="1 2" key="1">
    <citation type="submission" date="2018-08" db="EMBL/GenBank/DDBJ databases">
        <title>Altererythrobacter sp.Ery1 and Ery12, the genome sequencing of novel strains in genus Alterythrobacter.</title>
        <authorList>
            <person name="Cheng H."/>
            <person name="Wu Y.-H."/>
            <person name="Fang C."/>
            <person name="Xu X.-W."/>
        </authorList>
    </citation>
    <scope>NUCLEOTIDE SEQUENCE [LARGE SCALE GENOMIC DNA]</scope>
    <source>
        <strain evidence="1 2">Ery1</strain>
    </source>
</reference>
<name>A0A418NM23_9SPHN</name>
<dbReference type="EMBL" id="QXFK01000004">
    <property type="protein sequence ID" value="RIV81408.1"/>
    <property type="molecule type" value="Genomic_DNA"/>
</dbReference>
<evidence type="ECO:0000313" key="2">
    <source>
        <dbReference type="Proteomes" id="UP000285092"/>
    </source>
</evidence>
<protein>
    <submittedName>
        <fullName evidence="1">Type II toxin-antitoxin system RelE/ParE family toxin</fullName>
    </submittedName>
</protein>
<gene>
    <name evidence="1" type="ORF">D2V04_00375</name>
</gene>
<organism evidence="1 2">
    <name type="scientific">Pelagerythrobacter aerophilus</name>
    <dbReference type="NCBI Taxonomy" id="2306995"/>
    <lineage>
        <taxon>Bacteria</taxon>
        <taxon>Pseudomonadati</taxon>
        <taxon>Pseudomonadota</taxon>
        <taxon>Alphaproteobacteria</taxon>
        <taxon>Sphingomonadales</taxon>
        <taxon>Erythrobacteraceae</taxon>
        <taxon>Pelagerythrobacter</taxon>
    </lineage>
</organism>
<dbReference type="RefSeq" id="WP_119511412.1">
    <property type="nucleotide sequence ID" value="NZ_QXFK01000004.1"/>
</dbReference>
<proteinExistence type="predicted"/>